<evidence type="ECO:0000259" key="2">
    <source>
        <dbReference type="Pfam" id="PF07486"/>
    </source>
</evidence>
<dbReference type="OMA" id="YIELTEM"/>
<accession>A0A101FFD1</accession>
<gene>
    <name evidence="3" type="ORF">XD66_1278</name>
</gene>
<reference evidence="4" key="1">
    <citation type="journal article" date="2015" name="MBio">
        <title>Genome-Resolved Metagenomic Analysis Reveals Roles for Candidate Phyla and Other Microbial Community Members in Biogeochemical Transformations in Oil Reservoirs.</title>
        <authorList>
            <person name="Hu P."/>
            <person name="Tom L."/>
            <person name="Singh A."/>
            <person name="Thomas B.C."/>
            <person name="Baker B.J."/>
            <person name="Piceno Y.M."/>
            <person name="Andersen G.L."/>
            <person name="Banfield J.F."/>
        </authorList>
    </citation>
    <scope>NUCLEOTIDE SEQUENCE [LARGE SCALE GENOMIC DNA]</scope>
</reference>
<organism evidence="3 4">
    <name type="scientific">Thermacetogenium phaeum</name>
    <dbReference type="NCBI Taxonomy" id="85874"/>
    <lineage>
        <taxon>Bacteria</taxon>
        <taxon>Bacillati</taxon>
        <taxon>Bacillota</taxon>
        <taxon>Clostridia</taxon>
        <taxon>Thermoanaerobacterales</taxon>
        <taxon>Thermoanaerobacteraceae</taxon>
        <taxon>Thermacetogenium</taxon>
    </lineage>
</organism>
<comment type="caution">
    <text evidence="3">The sequence shown here is derived from an EMBL/GenBank/DDBJ whole genome shotgun (WGS) entry which is preliminary data.</text>
</comment>
<feature type="domain" description="Cell wall hydrolase SleB" evidence="2">
    <location>
        <begin position="70"/>
        <end position="168"/>
    </location>
</feature>
<proteinExistence type="predicted"/>
<name>A0A101FFD1_9THEO</name>
<dbReference type="GO" id="GO:0016787">
    <property type="term" value="F:hydrolase activity"/>
    <property type="evidence" value="ECO:0007669"/>
    <property type="project" value="InterPro"/>
</dbReference>
<dbReference type="Gene3D" id="1.10.10.2520">
    <property type="entry name" value="Cell wall hydrolase SleB, domain 1"/>
    <property type="match status" value="1"/>
</dbReference>
<evidence type="ECO:0000313" key="4">
    <source>
        <dbReference type="Proteomes" id="UP000053326"/>
    </source>
</evidence>
<sequence>MDLKKPQYALAIVTAAALLFSTILYLGFYRNGNFPLQGLERENRAEASPESGVDNLELLARVIQGEAGDEPYLGKVAVGAVMLNRMRSASFPNTLSGVIFEPFAFESVSNGLIWQVPPSEEAYRAANDALNGMDPTYGALFFWNPSKPVNPWVWTRQIVTQIGNHVFAI</sequence>
<dbReference type="PATRIC" id="fig|85874.4.peg.741"/>
<dbReference type="Gene3D" id="6.20.240.60">
    <property type="match status" value="1"/>
</dbReference>
<keyword evidence="1" id="KW-1133">Transmembrane helix</keyword>
<dbReference type="EMBL" id="LGFO01000188">
    <property type="protein sequence ID" value="KUK36014.1"/>
    <property type="molecule type" value="Genomic_DNA"/>
</dbReference>
<keyword evidence="1" id="KW-0472">Membrane</keyword>
<evidence type="ECO:0000313" key="3">
    <source>
        <dbReference type="EMBL" id="KUK36014.1"/>
    </source>
</evidence>
<dbReference type="AlphaFoldDB" id="A0A101FFD1"/>
<keyword evidence="1" id="KW-0812">Transmembrane</keyword>
<evidence type="ECO:0000256" key="1">
    <source>
        <dbReference type="SAM" id="Phobius"/>
    </source>
</evidence>
<dbReference type="Pfam" id="PF07486">
    <property type="entry name" value="Hydrolase_2"/>
    <property type="match status" value="1"/>
</dbReference>
<feature type="transmembrane region" description="Helical" evidence="1">
    <location>
        <begin position="6"/>
        <end position="28"/>
    </location>
</feature>
<dbReference type="Proteomes" id="UP000053326">
    <property type="component" value="Unassembled WGS sequence"/>
</dbReference>
<dbReference type="InterPro" id="IPR042047">
    <property type="entry name" value="SleB_dom1"/>
</dbReference>
<dbReference type="InterPro" id="IPR011105">
    <property type="entry name" value="Cell_wall_hydrolase_SleB"/>
</dbReference>
<protein>
    <submittedName>
        <fullName evidence="3">Spore cortex-lytic enzyme SleB</fullName>
    </submittedName>
</protein>